<evidence type="ECO:0000313" key="1">
    <source>
        <dbReference type="EMBL" id="CUO53548.1"/>
    </source>
</evidence>
<proteinExistence type="predicted"/>
<dbReference type="GeneID" id="86989745"/>
<gene>
    <name evidence="3" type="ORF">DW028_13690</name>
    <name evidence="1" type="ORF">ERS852417_02520</name>
    <name evidence="4" type="ORF">FYL37_05765</name>
    <name evidence="2" type="ORF">LIZ82_12390</name>
</gene>
<dbReference type="Proteomes" id="UP000324325">
    <property type="component" value="Unassembled WGS sequence"/>
</dbReference>
<reference evidence="2" key="5">
    <citation type="submission" date="2021-10" db="EMBL/GenBank/DDBJ databases">
        <title>Collection of gut derived symbiotic bacterial strains cultured from healthy donors.</title>
        <authorList>
            <person name="Lin H."/>
            <person name="Littmann E."/>
            <person name="Kohout C."/>
            <person name="Pamer E.G."/>
        </authorList>
    </citation>
    <scope>NUCLEOTIDE SEQUENCE</scope>
    <source>
        <strain evidence="2">DFI.7.28A</strain>
    </source>
</reference>
<organism evidence="1 5">
    <name type="scientific">Agathobacter rectalis</name>
    <dbReference type="NCBI Taxonomy" id="39491"/>
    <lineage>
        <taxon>Bacteria</taxon>
        <taxon>Bacillati</taxon>
        <taxon>Bacillota</taxon>
        <taxon>Clostridia</taxon>
        <taxon>Lachnospirales</taxon>
        <taxon>Lachnospiraceae</taxon>
        <taxon>Agathobacter</taxon>
    </lineage>
</organism>
<protein>
    <submittedName>
        <fullName evidence="1">Uncharacterized protein</fullName>
    </submittedName>
</protein>
<evidence type="ECO:0000313" key="6">
    <source>
        <dbReference type="Proteomes" id="UP000283297"/>
    </source>
</evidence>
<evidence type="ECO:0000313" key="5">
    <source>
        <dbReference type="Proteomes" id="UP000095384"/>
    </source>
</evidence>
<accession>A0A174FXB9</accession>
<dbReference type="EMBL" id="VSTG01000005">
    <property type="protein sequence ID" value="TYL58687.1"/>
    <property type="molecule type" value="Genomic_DNA"/>
</dbReference>
<evidence type="ECO:0000313" key="7">
    <source>
        <dbReference type="Proteomes" id="UP000324325"/>
    </source>
</evidence>
<dbReference type="EMBL" id="QRON01000014">
    <property type="protein sequence ID" value="RHL26299.1"/>
    <property type="molecule type" value="Genomic_DNA"/>
</dbReference>
<evidence type="ECO:0000313" key="4">
    <source>
        <dbReference type="EMBL" id="TYL58687.1"/>
    </source>
</evidence>
<reference evidence="4 7" key="4">
    <citation type="submission" date="2019-09" db="EMBL/GenBank/DDBJ databases">
        <title>Strain-level analysis of Eubacterium rectale using genomes from metagenomes.</title>
        <authorList>
            <person name="Karcher N."/>
            <person name="Segata N."/>
        </authorList>
    </citation>
    <scope>NUCLEOTIDE SEQUENCE [LARGE SCALE GENOMIC DNA]</scope>
    <source>
        <strain evidence="4 7">L2-21</strain>
    </source>
</reference>
<dbReference type="Proteomes" id="UP000283297">
    <property type="component" value="Unassembled WGS sequence"/>
</dbReference>
<dbReference type="EMBL" id="CYYW01000022">
    <property type="protein sequence ID" value="CUO53548.1"/>
    <property type="molecule type" value="Genomic_DNA"/>
</dbReference>
<evidence type="ECO:0000313" key="3">
    <source>
        <dbReference type="EMBL" id="RHL26299.1"/>
    </source>
</evidence>
<dbReference type="EMBL" id="JAJCJQ010000022">
    <property type="protein sequence ID" value="MCB6961680.1"/>
    <property type="molecule type" value="Genomic_DNA"/>
</dbReference>
<dbReference type="RefSeq" id="WP_012743816.1">
    <property type="nucleotide sequence ID" value="NZ_CP092643.1"/>
</dbReference>
<name>A0A174FXB9_9FIRM</name>
<dbReference type="AlphaFoldDB" id="A0A174FXB9"/>
<dbReference type="Proteomes" id="UP000095384">
    <property type="component" value="Unassembled WGS sequence"/>
</dbReference>
<dbReference type="Proteomes" id="UP001197741">
    <property type="component" value="Unassembled WGS sequence"/>
</dbReference>
<sequence length="110" mass="11950">MDMCYDGALVLPSSYAVMDEEEMCYTEGGWSGRQVLKNVCGILAVFSLGYAGAAFRHFVEKNKGLSYGRMLSKAGGTLLRFIKAVPWQVKVAIGVCTAATLYALGSYDLF</sequence>
<reference evidence="1 5" key="1">
    <citation type="submission" date="2015-09" db="EMBL/GenBank/DDBJ databases">
        <authorList>
            <consortium name="Pathogen Informatics"/>
        </authorList>
    </citation>
    <scope>NUCLEOTIDE SEQUENCE [LARGE SCALE GENOMIC DNA]</scope>
    <source>
        <strain evidence="1 5">2789STDY5608860</strain>
    </source>
</reference>
<evidence type="ECO:0000313" key="2">
    <source>
        <dbReference type="EMBL" id="MCB6961680.1"/>
    </source>
</evidence>
<reference evidence="4 7" key="3">
    <citation type="submission" date="2019-08" db="EMBL/GenBank/DDBJ databases">
        <authorList>
            <person name="Duncan S."/>
            <person name="Walker A."/>
        </authorList>
    </citation>
    <scope>NUCLEOTIDE SEQUENCE [LARGE SCALE GENOMIC DNA]</scope>
    <source>
        <strain evidence="4 7">L2-21</strain>
    </source>
</reference>
<reference evidence="3 6" key="2">
    <citation type="submission" date="2018-08" db="EMBL/GenBank/DDBJ databases">
        <title>A genome reference for cultivated species of the human gut microbiota.</title>
        <authorList>
            <person name="Zou Y."/>
            <person name="Xue W."/>
            <person name="Luo G."/>
        </authorList>
    </citation>
    <scope>NUCLEOTIDE SEQUENCE [LARGE SCALE GENOMIC DNA]</scope>
    <source>
        <strain evidence="3 6">AF38-24</strain>
    </source>
</reference>